<sequence length="402" mass="42177">MLADTDVLVVGAGQAGLAVSHQLMAAGVDHVVVDRERAGAAWYLRWDSFTLVTPNHTIRLPGGGYDGDDPGGYLTREGIIAHLRRYRGSFGAPVIEHAGVEELRATDRGFVAETEGGPVRARRVVACTGAYHRERRPAVVDDLARHVPVIGSTSYRSPASLPDGRVLVIGGGQTAGQLTEELLLAGREVVLSAGRAPAMPRRVGDRDGIDWLIDAGFFEQTAARLPTSAARLSPNPLVTGRAGGHDLNLRTLAAAGAELLGHIVGVDDGRLVVADDLAESVRAGDEGWAVICGLIAQTAERMSVPVPDLPRMPPGSVLASPAPRLAEFSAVVVVACGFRPDYRWIGIPGVVDELGLPIQHDGASTVAPGLYFAGVPWMRTRKSPLLLGVGEDAAVVAAQLAA</sequence>
<dbReference type="GO" id="GO:0016491">
    <property type="term" value="F:oxidoreductase activity"/>
    <property type="evidence" value="ECO:0007669"/>
    <property type="project" value="UniProtKB-KW"/>
</dbReference>
<accession>A0ABU1FMS9</accession>
<name>A0ABU1FMS9_9MICO</name>
<dbReference type="RefSeq" id="WP_310521017.1">
    <property type="nucleotide sequence ID" value="NZ_BAABBS010000001.1"/>
</dbReference>
<keyword evidence="3" id="KW-1185">Reference proteome</keyword>
<gene>
    <name evidence="2" type="ORF">RH861_11150</name>
</gene>
<dbReference type="PANTHER" id="PTHR43539:SF78">
    <property type="entry name" value="FLAVIN-CONTAINING MONOOXYGENASE"/>
    <property type="match status" value="1"/>
</dbReference>
<dbReference type="InterPro" id="IPR036188">
    <property type="entry name" value="FAD/NAD-bd_sf"/>
</dbReference>
<dbReference type="InterPro" id="IPR050982">
    <property type="entry name" value="Auxin_biosynth/cation_transpt"/>
</dbReference>
<dbReference type="Gene3D" id="3.50.50.60">
    <property type="entry name" value="FAD/NAD(P)-binding domain"/>
    <property type="match status" value="2"/>
</dbReference>
<reference evidence="3" key="1">
    <citation type="submission" date="2023-07" db="EMBL/GenBank/DDBJ databases">
        <title>Description of three actinobacteria isolated from air of manufacturing shop in a pharmaceutical factory.</title>
        <authorList>
            <person name="Zhang D.-F."/>
        </authorList>
    </citation>
    <scope>NUCLEOTIDE SEQUENCE [LARGE SCALE GENOMIC DNA]</scope>
    <source>
        <strain evidence="3">CCTCC AB 2011122</strain>
    </source>
</reference>
<dbReference type="PRINTS" id="PR00411">
    <property type="entry name" value="PNDRDTASEI"/>
</dbReference>
<comment type="caution">
    <text evidence="2">The sequence shown here is derived from an EMBL/GenBank/DDBJ whole genome shotgun (WGS) entry which is preliminary data.</text>
</comment>
<dbReference type="Pfam" id="PF13738">
    <property type="entry name" value="Pyr_redox_3"/>
    <property type="match status" value="1"/>
</dbReference>
<dbReference type="PANTHER" id="PTHR43539">
    <property type="entry name" value="FLAVIN-BINDING MONOOXYGENASE-LIKE PROTEIN (AFU_ORTHOLOGUE AFUA_4G09220)"/>
    <property type="match status" value="1"/>
</dbReference>
<proteinExistence type="predicted"/>
<keyword evidence="1 2" id="KW-0560">Oxidoreductase</keyword>
<dbReference type="Proteomes" id="UP001260072">
    <property type="component" value="Unassembled WGS sequence"/>
</dbReference>
<dbReference type="EMBL" id="JAVKGS010000003">
    <property type="protein sequence ID" value="MDR5692617.1"/>
    <property type="molecule type" value="Genomic_DNA"/>
</dbReference>
<evidence type="ECO:0000313" key="2">
    <source>
        <dbReference type="EMBL" id="MDR5692617.1"/>
    </source>
</evidence>
<dbReference type="SUPFAM" id="SSF51905">
    <property type="entry name" value="FAD/NAD(P)-binding domain"/>
    <property type="match status" value="1"/>
</dbReference>
<protein>
    <submittedName>
        <fullName evidence="2">NAD(P)/FAD-dependent oxidoreductase</fullName>
        <ecNumber evidence="2">1.14.13.-</ecNumber>
    </submittedName>
</protein>
<evidence type="ECO:0000313" key="3">
    <source>
        <dbReference type="Proteomes" id="UP001260072"/>
    </source>
</evidence>
<dbReference type="EC" id="1.14.13.-" evidence="2"/>
<organism evidence="2 3">
    <name type="scientific">Agromyces indicus</name>
    <dbReference type="NCBI Taxonomy" id="758919"/>
    <lineage>
        <taxon>Bacteria</taxon>
        <taxon>Bacillati</taxon>
        <taxon>Actinomycetota</taxon>
        <taxon>Actinomycetes</taxon>
        <taxon>Micrococcales</taxon>
        <taxon>Microbacteriaceae</taxon>
        <taxon>Agromyces</taxon>
    </lineage>
</organism>
<evidence type="ECO:0000256" key="1">
    <source>
        <dbReference type="ARBA" id="ARBA00023002"/>
    </source>
</evidence>